<name>A0A8B6G099_MYTGA</name>
<keyword evidence="7" id="KW-0677">Repeat</keyword>
<dbReference type="SUPFAM" id="SSF52058">
    <property type="entry name" value="L domain-like"/>
    <property type="match status" value="2"/>
</dbReference>
<dbReference type="Gene3D" id="3.80.10.10">
    <property type="entry name" value="Ribonuclease Inhibitor"/>
    <property type="match status" value="3"/>
</dbReference>
<protein>
    <recommendedName>
        <fullName evidence="14">TIR domain-containing protein</fullName>
    </recommendedName>
</protein>
<keyword evidence="6" id="KW-0732">Signal</keyword>
<comment type="subcellular location">
    <subcellularLocation>
        <location evidence="1">Membrane</location>
        <topology evidence="1">Single-pass type I membrane protein</topology>
    </subcellularLocation>
</comment>
<feature type="domain" description="TIR" evidence="14">
    <location>
        <begin position="479"/>
        <end position="620"/>
    </location>
</feature>
<evidence type="ECO:0000256" key="8">
    <source>
        <dbReference type="ARBA" id="ARBA00022859"/>
    </source>
</evidence>
<evidence type="ECO:0000256" key="4">
    <source>
        <dbReference type="ARBA" id="ARBA00022614"/>
    </source>
</evidence>
<keyword evidence="11" id="KW-0675">Receptor</keyword>
<evidence type="ECO:0000259" key="14">
    <source>
        <dbReference type="PROSITE" id="PS50104"/>
    </source>
</evidence>
<dbReference type="FunFam" id="3.40.50.10140:FF:000001">
    <property type="entry name" value="Toll-like receptor 2"/>
    <property type="match status" value="1"/>
</dbReference>
<gene>
    <name evidence="15" type="ORF">MGAL_10B000237</name>
</gene>
<dbReference type="SUPFAM" id="SSF52200">
    <property type="entry name" value="Toll/Interleukin receptor TIR domain"/>
    <property type="match status" value="1"/>
</dbReference>
<dbReference type="Gene3D" id="3.40.50.10140">
    <property type="entry name" value="Toll/interleukin-1 receptor homology (TIR) domain"/>
    <property type="match status" value="1"/>
</dbReference>
<dbReference type="PANTHER" id="PTHR24365:SF541">
    <property type="entry name" value="PROTEIN TOLL-RELATED"/>
    <property type="match status" value="1"/>
</dbReference>
<dbReference type="PANTHER" id="PTHR24365">
    <property type="entry name" value="TOLL-LIKE RECEPTOR"/>
    <property type="match status" value="1"/>
</dbReference>
<keyword evidence="8" id="KW-0391">Immunity</keyword>
<dbReference type="PROSITE" id="PS50104">
    <property type="entry name" value="TIR"/>
    <property type="match status" value="1"/>
</dbReference>
<evidence type="ECO:0000256" key="5">
    <source>
        <dbReference type="ARBA" id="ARBA00022692"/>
    </source>
</evidence>
<evidence type="ECO:0000256" key="11">
    <source>
        <dbReference type="ARBA" id="ARBA00023170"/>
    </source>
</evidence>
<dbReference type="InterPro" id="IPR000157">
    <property type="entry name" value="TIR_dom"/>
</dbReference>
<feature type="transmembrane region" description="Helical" evidence="13">
    <location>
        <begin position="428"/>
        <end position="450"/>
    </location>
</feature>
<dbReference type="Proteomes" id="UP000596742">
    <property type="component" value="Unassembled WGS sequence"/>
</dbReference>
<dbReference type="SMART" id="SM00369">
    <property type="entry name" value="LRR_TYP"/>
    <property type="match status" value="5"/>
</dbReference>
<dbReference type="InterPro" id="IPR032675">
    <property type="entry name" value="LRR_dom_sf"/>
</dbReference>
<evidence type="ECO:0000256" key="12">
    <source>
        <dbReference type="ARBA" id="ARBA00023180"/>
    </source>
</evidence>
<keyword evidence="12" id="KW-0325">Glycoprotein</keyword>
<evidence type="ECO:0000256" key="2">
    <source>
        <dbReference type="ARBA" id="ARBA00009634"/>
    </source>
</evidence>
<dbReference type="GO" id="GO:0038023">
    <property type="term" value="F:signaling receptor activity"/>
    <property type="evidence" value="ECO:0007669"/>
    <property type="project" value="TreeGrafter"/>
</dbReference>
<dbReference type="Pfam" id="PF01582">
    <property type="entry name" value="TIR"/>
    <property type="match status" value="1"/>
</dbReference>
<keyword evidence="10 13" id="KW-0472">Membrane</keyword>
<evidence type="ECO:0000256" key="6">
    <source>
        <dbReference type="ARBA" id="ARBA00022729"/>
    </source>
</evidence>
<evidence type="ECO:0000256" key="13">
    <source>
        <dbReference type="SAM" id="Phobius"/>
    </source>
</evidence>
<evidence type="ECO:0000256" key="7">
    <source>
        <dbReference type="ARBA" id="ARBA00022737"/>
    </source>
</evidence>
<evidence type="ECO:0000256" key="1">
    <source>
        <dbReference type="ARBA" id="ARBA00004479"/>
    </source>
</evidence>
<keyword evidence="3" id="KW-0399">Innate immunity</keyword>
<evidence type="ECO:0000256" key="10">
    <source>
        <dbReference type="ARBA" id="ARBA00023136"/>
    </source>
</evidence>
<dbReference type="AlphaFoldDB" id="A0A8B6G099"/>
<keyword evidence="5 13" id="KW-0812">Transmembrane</keyword>
<keyword evidence="4" id="KW-0433">Leucine-rich repeat</keyword>
<dbReference type="PRINTS" id="PR01537">
    <property type="entry name" value="INTRLKN1R1F"/>
</dbReference>
<accession>A0A8B6G099</accession>
<reference evidence="15" key="1">
    <citation type="submission" date="2018-11" db="EMBL/GenBank/DDBJ databases">
        <authorList>
            <person name="Alioto T."/>
            <person name="Alioto T."/>
        </authorList>
    </citation>
    <scope>NUCLEOTIDE SEQUENCE</scope>
</reference>
<proteinExistence type="inferred from homology"/>
<dbReference type="GO" id="GO:0045087">
    <property type="term" value="P:innate immune response"/>
    <property type="evidence" value="ECO:0007669"/>
    <property type="project" value="UniProtKB-KW"/>
</dbReference>
<organism evidence="15 16">
    <name type="scientific">Mytilus galloprovincialis</name>
    <name type="common">Mediterranean mussel</name>
    <dbReference type="NCBI Taxonomy" id="29158"/>
    <lineage>
        <taxon>Eukaryota</taxon>
        <taxon>Metazoa</taxon>
        <taxon>Spiralia</taxon>
        <taxon>Lophotrochozoa</taxon>
        <taxon>Mollusca</taxon>
        <taxon>Bivalvia</taxon>
        <taxon>Autobranchia</taxon>
        <taxon>Pteriomorphia</taxon>
        <taxon>Mytilida</taxon>
        <taxon>Mytiloidea</taxon>
        <taxon>Mytilidae</taxon>
        <taxon>Mytilinae</taxon>
        <taxon>Mytilus</taxon>
    </lineage>
</organism>
<dbReference type="InterPro" id="IPR035897">
    <property type="entry name" value="Toll_tir_struct_dom_sf"/>
</dbReference>
<dbReference type="InterPro" id="IPR001611">
    <property type="entry name" value="Leu-rich_rpt"/>
</dbReference>
<comment type="similarity">
    <text evidence="2">Belongs to the Toll-like receptor family.</text>
</comment>
<sequence>MSFQNLNQLLLLDLSRNKLQFLEPDAFFGLKQLKKLILQNNTLIYHKAFPLEVLKPLKSLIHLNIKFEYDYIFESFPDDVISFVTSLQEIEIDMPYPYPFGPGFKKLTKLRKLQAGFCSIMALGDYVFQYMKYLEYIDLSTCRITYYRSTFSNRKPLHYLELGNPTFYENFVEALVKDLETTSIKTLIMTNLFYNISTFPTVIFRSLNNTNIREISMKSNRLRKAIGNAVADSLPSTLETLDLSNNEIKEIKFGMSRLFFLNMRNNSLGDYLVNHSYTTSSNMQLKGIDLSQNSIFELKYALFNGHKKLQRINLSKNFLQELSLDLSDQSNLMELDLSNNFIKRFSDKTINYIKEILKKSDLKINLLNNTFECSCLTYSTLTWISENIHHFLHSENYKCQNDDGTIIALNNIKERVNHLTKACASHTILIICIMVGLVTVCFVTVIGLVYRYRWKLRYIYYMTRSKYSRNEHLESDVMHSYDAFISYSDHEKDFILKECIPHLEEEGNFRLCIHQRDFVPGEEIAANITNAVHESRKIICIITRSFLDSYYCMFEFNMARMESIYSRGGQNILLLVFYDQILPKELPLVMLEIIKQDSYIEYPNDEQGNIVFWAKMKEAITANVNT</sequence>
<evidence type="ECO:0000313" key="15">
    <source>
        <dbReference type="EMBL" id="VDI56912.1"/>
    </source>
</evidence>
<dbReference type="GO" id="GO:0005886">
    <property type="term" value="C:plasma membrane"/>
    <property type="evidence" value="ECO:0007669"/>
    <property type="project" value="TreeGrafter"/>
</dbReference>
<keyword evidence="9 13" id="KW-1133">Transmembrane helix</keyword>
<dbReference type="InterPro" id="IPR003591">
    <property type="entry name" value="Leu-rich_rpt_typical-subtyp"/>
</dbReference>
<keyword evidence="16" id="KW-1185">Reference proteome</keyword>
<dbReference type="OrthoDB" id="1526598at2759"/>
<evidence type="ECO:0000256" key="3">
    <source>
        <dbReference type="ARBA" id="ARBA00022588"/>
    </source>
</evidence>
<dbReference type="SMART" id="SM00255">
    <property type="entry name" value="TIR"/>
    <property type="match status" value="1"/>
</dbReference>
<dbReference type="PROSITE" id="PS51450">
    <property type="entry name" value="LRR"/>
    <property type="match status" value="1"/>
</dbReference>
<dbReference type="GO" id="GO:0007165">
    <property type="term" value="P:signal transduction"/>
    <property type="evidence" value="ECO:0007669"/>
    <property type="project" value="InterPro"/>
</dbReference>
<dbReference type="Pfam" id="PF13855">
    <property type="entry name" value="LRR_8"/>
    <property type="match status" value="1"/>
</dbReference>
<evidence type="ECO:0000256" key="9">
    <source>
        <dbReference type="ARBA" id="ARBA00022989"/>
    </source>
</evidence>
<dbReference type="EMBL" id="UYJE01007677">
    <property type="protein sequence ID" value="VDI56912.1"/>
    <property type="molecule type" value="Genomic_DNA"/>
</dbReference>
<comment type="caution">
    <text evidence="15">The sequence shown here is derived from an EMBL/GenBank/DDBJ whole genome shotgun (WGS) entry which is preliminary data.</text>
</comment>
<evidence type="ECO:0000313" key="16">
    <source>
        <dbReference type="Proteomes" id="UP000596742"/>
    </source>
</evidence>